<organism evidence="4 5">
    <name type="scientific">Psychrobacter piscatorii</name>
    <dbReference type="NCBI Taxonomy" id="554343"/>
    <lineage>
        <taxon>Bacteria</taxon>
        <taxon>Pseudomonadati</taxon>
        <taxon>Pseudomonadota</taxon>
        <taxon>Gammaproteobacteria</taxon>
        <taxon>Moraxellales</taxon>
        <taxon>Moraxellaceae</taxon>
        <taxon>Psychrobacter</taxon>
    </lineage>
</organism>
<evidence type="ECO:0000259" key="3">
    <source>
        <dbReference type="PROSITE" id="PS50125"/>
    </source>
</evidence>
<keyword evidence="5" id="KW-1185">Reference proteome</keyword>
<dbReference type="SUPFAM" id="SSF55073">
    <property type="entry name" value="Nucleotide cyclase"/>
    <property type="match status" value="1"/>
</dbReference>
<feature type="transmembrane region" description="Helical" evidence="2">
    <location>
        <begin position="145"/>
        <end position="163"/>
    </location>
</feature>
<feature type="transmembrane region" description="Helical" evidence="2">
    <location>
        <begin position="21"/>
        <end position="40"/>
    </location>
</feature>
<evidence type="ECO:0000313" key="4">
    <source>
        <dbReference type="EMBL" id="KRU23046.1"/>
    </source>
</evidence>
<feature type="transmembrane region" description="Helical" evidence="2">
    <location>
        <begin position="46"/>
        <end position="65"/>
    </location>
</feature>
<protein>
    <submittedName>
        <fullName evidence="4">Guanylate cyclase</fullName>
    </submittedName>
</protein>
<reference evidence="4 5" key="1">
    <citation type="submission" date="2015-11" db="EMBL/GenBank/DDBJ databases">
        <title>Permanent draft genome of Psychrobacter piscatorii LQ58.</title>
        <authorList>
            <person name="Zhou M."/>
            <person name="Dong B."/>
            <person name="Liu Q."/>
        </authorList>
    </citation>
    <scope>NUCLEOTIDE SEQUENCE [LARGE SCALE GENOMIC DNA]</scope>
    <source>
        <strain evidence="4 5">LQ58</strain>
    </source>
</reference>
<dbReference type="GO" id="GO:0006171">
    <property type="term" value="P:cAMP biosynthetic process"/>
    <property type="evidence" value="ECO:0007669"/>
    <property type="project" value="TreeGrafter"/>
</dbReference>
<feature type="transmembrane region" description="Helical" evidence="2">
    <location>
        <begin position="77"/>
        <end position="102"/>
    </location>
</feature>
<dbReference type="PANTHER" id="PTHR43081">
    <property type="entry name" value="ADENYLATE CYCLASE, TERMINAL-DIFFERENTIATION SPECIFIC-RELATED"/>
    <property type="match status" value="1"/>
</dbReference>
<dbReference type="Gene3D" id="3.30.70.1230">
    <property type="entry name" value="Nucleotide cyclase"/>
    <property type="match status" value="1"/>
</dbReference>
<dbReference type="PROSITE" id="PS50125">
    <property type="entry name" value="GUANYLATE_CYCLASE_2"/>
    <property type="match status" value="1"/>
</dbReference>
<dbReference type="STRING" id="554343.AS194_01020"/>
<keyword evidence="2" id="KW-0472">Membrane</keyword>
<feature type="domain" description="Guanylate cyclase" evidence="3">
    <location>
        <begin position="223"/>
        <end position="357"/>
    </location>
</feature>
<dbReference type="InterPro" id="IPR001054">
    <property type="entry name" value="A/G_cyclase"/>
</dbReference>
<dbReference type="SMART" id="SM00044">
    <property type="entry name" value="CYCc"/>
    <property type="match status" value="1"/>
</dbReference>
<dbReference type="InterPro" id="IPR029787">
    <property type="entry name" value="Nucleotide_cyclase"/>
</dbReference>
<proteinExistence type="predicted"/>
<evidence type="ECO:0000313" key="5">
    <source>
        <dbReference type="Proteomes" id="UP000051202"/>
    </source>
</evidence>
<dbReference type="GO" id="GO:0035556">
    <property type="term" value="P:intracellular signal transduction"/>
    <property type="evidence" value="ECO:0007669"/>
    <property type="project" value="InterPro"/>
</dbReference>
<keyword evidence="2" id="KW-0812">Transmembrane</keyword>
<feature type="coiled-coil region" evidence="1">
    <location>
        <begin position="436"/>
        <end position="467"/>
    </location>
</feature>
<dbReference type="Pfam" id="PF00211">
    <property type="entry name" value="Guanylate_cyc"/>
    <property type="match status" value="1"/>
</dbReference>
<keyword evidence="1" id="KW-0175">Coiled coil</keyword>
<evidence type="ECO:0000256" key="1">
    <source>
        <dbReference type="SAM" id="Coils"/>
    </source>
</evidence>
<name>A0A0T6DTP1_9GAMM</name>
<dbReference type="EMBL" id="LNDJ01000052">
    <property type="protein sequence ID" value="KRU23046.1"/>
    <property type="molecule type" value="Genomic_DNA"/>
</dbReference>
<gene>
    <name evidence="4" type="ORF">AS194_01020</name>
</gene>
<keyword evidence="2" id="KW-1133">Transmembrane helix</keyword>
<dbReference type="AlphaFoldDB" id="A0A0T6DTP1"/>
<sequence>MLFTETLKPKLSSKGSGICQFDYPEVFVLILTVILLALHYDFRPTSMALLVVILLPSLLILIYNYRREASLWTSNMVVILFAVVIGSIQFCTVISLSLVALIGVRMIVSGVDNALRLFTVALVTSIVFYYVSTILDNEGLNCDEGWVPPTVLLASMIVILYQFRSTYQEYIGYKESASKAGGRLSTMVSVINKLTRFVPPQIWEPIVRSNSPVSVSNKRAKLTIMFSDIVGFTDLSDSLSADNLADILNTYMHCMTLIADRHGAVLDKFIGDGMVCFFGEPASNGPRQDALDCVAMAIDMRREMRTLRQKWRLMGFEGLYIRIGITTGYCHVGNFGSNNRLSYTLIGKEANLASRLESNAGKDEILVSESTYDYVCHNYECQHVGALQLKGFDDKVNAWQVLDPDANKGHLSKWVDHTLPGFNLHLNFKDMKDNDYQDIRSRLNFALERIEQEEEKLAQNIAEKSKRHSANKKS</sequence>
<dbReference type="PANTHER" id="PTHR43081:SF18">
    <property type="entry name" value="BLL7624 PROTEIN"/>
    <property type="match status" value="1"/>
</dbReference>
<dbReference type="Proteomes" id="UP000051202">
    <property type="component" value="Unassembled WGS sequence"/>
</dbReference>
<accession>A0A0T6DTP1</accession>
<comment type="caution">
    <text evidence="4">The sequence shown here is derived from an EMBL/GenBank/DDBJ whole genome shotgun (WGS) entry which is preliminary data.</text>
</comment>
<dbReference type="InterPro" id="IPR050697">
    <property type="entry name" value="Adenylyl/Guanylyl_Cyclase_3/4"/>
</dbReference>
<dbReference type="CDD" id="cd07302">
    <property type="entry name" value="CHD"/>
    <property type="match status" value="1"/>
</dbReference>
<evidence type="ECO:0000256" key="2">
    <source>
        <dbReference type="SAM" id="Phobius"/>
    </source>
</evidence>
<dbReference type="GO" id="GO:0004016">
    <property type="term" value="F:adenylate cyclase activity"/>
    <property type="evidence" value="ECO:0007669"/>
    <property type="project" value="UniProtKB-ARBA"/>
</dbReference>
<feature type="transmembrane region" description="Helical" evidence="2">
    <location>
        <begin position="114"/>
        <end position="133"/>
    </location>
</feature>